<dbReference type="SUPFAM" id="SSF51735">
    <property type="entry name" value="NAD(P)-binding Rossmann-fold domains"/>
    <property type="match status" value="1"/>
</dbReference>
<sequence length="98" mass="10880">MGVGPSSESHKAQYNVAVLGAAGGIGQTLSLLMKQSKFIKSLRLCAFSRVSQIFILLMVLSFPTHQKIPLDDDPIFTVTVFVVVFLFLFFFLCYECVI</sequence>
<feature type="transmembrane region" description="Helical" evidence="1">
    <location>
        <begin position="12"/>
        <end position="32"/>
    </location>
</feature>
<reference evidence="2 3" key="1">
    <citation type="submission" date="2011-10" db="EMBL/GenBank/DDBJ databases">
        <authorList>
            <person name="Genoscope - CEA"/>
        </authorList>
    </citation>
    <scope>NUCLEOTIDE SEQUENCE [LARGE SCALE GENOMIC DNA]</scope>
    <source>
        <strain evidence="2 3">RCC 1105</strain>
    </source>
</reference>
<proteinExistence type="predicted"/>
<dbReference type="OrthoDB" id="4069699at2759"/>
<dbReference type="Proteomes" id="UP000198341">
    <property type="component" value="Chromosome 5"/>
</dbReference>
<keyword evidence="3" id="KW-1185">Reference proteome</keyword>
<evidence type="ECO:0000313" key="3">
    <source>
        <dbReference type="Proteomes" id="UP000198341"/>
    </source>
</evidence>
<keyword evidence="1" id="KW-0472">Membrane</keyword>
<dbReference type="RefSeq" id="XP_007513286.1">
    <property type="nucleotide sequence ID" value="XM_007513224.1"/>
</dbReference>
<dbReference type="InterPro" id="IPR036291">
    <property type="entry name" value="NAD(P)-bd_dom_sf"/>
</dbReference>
<accession>K8EFT7</accession>
<keyword evidence="1" id="KW-0812">Transmembrane</keyword>
<protein>
    <submittedName>
        <fullName evidence="2">Uncharacterized protein</fullName>
    </submittedName>
</protein>
<dbReference type="AlphaFoldDB" id="K8EFT7"/>
<keyword evidence="1" id="KW-1133">Transmembrane helix</keyword>
<evidence type="ECO:0000256" key="1">
    <source>
        <dbReference type="SAM" id="Phobius"/>
    </source>
</evidence>
<feature type="transmembrane region" description="Helical" evidence="1">
    <location>
        <begin position="44"/>
        <end position="63"/>
    </location>
</feature>
<name>K8EFT7_9CHLO</name>
<dbReference type="KEGG" id="bpg:Bathy05g00230"/>
<gene>
    <name evidence="2" type="ORF">Bathy05g00230</name>
</gene>
<feature type="transmembrane region" description="Helical" evidence="1">
    <location>
        <begin position="75"/>
        <end position="94"/>
    </location>
</feature>
<dbReference type="EMBL" id="FO082274">
    <property type="protein sequence ID" value="CCO16844.1"/>
    <property type="molecule type" value="Genomic_DNA"/>
</dbReference>
<dbReference type="GeneID" id="19015527"/>
<organism evidence="2 3">
    <name type="scientific">Bathycoccus prasinos</name>
    <dbReference type="NCBI Taxonomy" id="41875"/>
    <lineage>
        <taxon>Eukaryota</taxon>
        <taxon>Viridiplantae</taxon>
        <taxon>Chlorophyta</taxon>
        <taxon>Mamiellophyceae</taxon>
        <taxon>Mamiellales</taxon>
        <taxon>Bathycoccaceae</taxon>
        <taxon>Bathycoccus</taxon>
    </lineage>
</organism>
<evidence type="ECO:0000313" key="2">
    <source>
        <dbReference type="EMBL" id="CCO16844.1"/>
    </source>
</evidence>
<dbReference type="Gene3D" id="3.40.50.720">
    <property type="entry name" value="NAD(P)-binding Rossmann-like Domain"/>
    <property type="match status" value="1"/>
</dbReference>